<keyword evidence="5" id="KW-1185">Reference proteome</keyword>
<proteinExistence type="inferred from homology"/>
<dbReference type="SUPFAM" id="SSF53756">
    <property type="entry name" value="UDP-Glycosyltransferase/glycogen phosphorylase"/>
    <property type="match status" value="1"/>
</dbReference>
<dbReference type="GO" id="GO:0016758">
    <property type="term" value="F:hexosyltransferase activity"/>
    <property type="evidence" value="ECO:0007669"/>
    <property type="project" value="InterPro"/>
</dbReference>
<dbReference type="InterPro" id="IPR035595">
    <property type="entry name" value="UDP_glycos_trans_CS"/>
</dbReference>
<evidence type="ECO:0000256" key="2">
    <source>
        <dbReference type="ARBA" id="ARBA00022679"/>
    </source>
</evidence>
<dbReference type="GO" id="GO:0008194">
    <property type="term" value="F:UDP-glycosyltransferase activity"/>
    <property type="evidence" value="ECO:0007669"/>
    <property type="project" value="InterPro"/>
</dbReference>
<dbReference type="PROSITE" id="PS00375">
    <property type="entry name" value="UDPGT"/>
    <property type="match status" value="1"/>
</dbReference>
<dbReference type="NCBIfam" id="TIGR01426">
    <property type="entry name" value="MGT"/>
    <property type="match status" value="1"/>
</dbReference>
<name>A0A7W7SEA8_9ACTN</name>
<dbReference type="GO" id="GO:0017000">
    <property type="term" value="P:antibiotic biosynthetic process"/>
    <property type="evidence" value="ECO:0007669"/>
    <property type="project" value="UniProtKB-ARBA"/>
</dbReference>
<dbReference type="Pfam" id="PF06722">
    <property type="entry name" value="EryCIII-like_C"/>
    <property type="match status" value="1"/>
</dbReference>
<dbReference type="CDD" id="cd03784">
    <property type="entry name" value="GT1_Gtf-like"/>
    <property type="match status" value="1"/>
</dbReference>
<dbReference type="InterPro" id="IPR002213">
    <property type="entry name" value="UDP_glucos_trans"/>
</dbReference>
<dbReference type="InterPro" id="IPR010610">
    <property type="entry name" value="EryCIII-like_C"/>
</dbReference>
<evidence type="ECO:0000259" key="3">
    <source>
        <dbReference type="Pfam" id="PF06722"/>
    </source>
</evidence>
<evidence type="ECO:0000256" key="1">
    <source>
        <dbReference type="ARBA" id="ARBA00009995"/>
    </source>
</evidence>
<dbReference type="Proteomes" id="UP000573327">
    <property type="component" value="Unassembled WGS sequence"/>
</dbReference>
<reference evidence="4 5" key="1">
    <citation type="submission" date="2020-08" db="EMBL/GenBank/DDBJ databases">
        <title>Sequencing the genomes of 1000 actinobacteria strains.</title>
        <authorList>
            <person name="Klenk H.-P."/>
        </authorList>
    </citation>
    <scope>NUCLEOTIDE SEQUENCE [LARGE SCALE GENOMIC DNA]</scope>
    <source>
        <strain evidence="4 5">DSM 44786</strain>
    </source>
</reference>
<evidence type="ECO:0000313" key="4">
    <source>
        <dbReference type="EMBL" id="MBB4948890.1"/>
    </source>
</evidence>
<dbReference type="FunFam" id="3.40.50.2000:FF:000072">
    <property type="entry name" value="Glycosyl transferase"/>
    <property type="match status" value="1"/>
</dbReference>
<organism evidence="4 5">
    <name type="scientific">Kitasatospora gansuensis</name>
    <dbReference type="NCBI Taxonomy" id="258050"/>
    <lineage>
        <taxon>Bacteria</taxon>
        <taxon>Bacillati</taxon>
        <taxon>Actinomycetota</taxon>
        <taxon>Actinomycetes</taxon>
        <taxon>Kitasatosporales</taxon>
        <taxon>Streptomycetaceae</taxon>
        <taxon>Kitasatospora</taxon>
    </lineage>
</organism>
<dbReference type="InterPro" id="IPR006326">
    <property type="entry name" value="UDPGT_MGT-like"/>
</dbReference>
<protein>
    <submittedName>
        <fullName evidence="4">MGT family glycosyltransferase</fullName>
    </submittedName>
</protein>
<comment type="similarity">
    <text evidence="1">Belongs to the UDP-glycosyltransferase family.</text>
</comment>
<dbReference type="PANTHER" id="PTHR48050">
    <property type="entry name" value="STEROL 3-BETA-GLUCOSYLTRANSFERASE"/>
    <property type="match status" value="1"/>
</dbReference>
<keyword evidence="2 4" id="KW-0808">Transferase</keyword>
<sequence length="399" mass="43478">MTLWRTAMTRRPAHIAMVSIPAHGHVNPSLEVIRELVARGHRVSYANDPAFAGPIEGTGATLVPYRTTLPLTGEDADWPEDPVKVQEYFLRDAEAMLPVLRDAFDRDRPDLFLYDIAGCPARVLAENWDVPILQLSPTFVAWDGYEDDFSELYDAIRTDGHEYTAGFTRWLAENGITGIDPLDFLGKPTRSLALIPRALQPNADRVDPERYTFVGPCLGDRSEQGSWARPADAERVLLISLGSAYTDQPDFYRACLRAFGDLPGWHVVLQIGKQVRAADLGPVPANVEVHSWVPQLAVLEQADAFVTHAGMGGATEGLYCGVPMIAVPQGADQFANADRLVGLGVGRRLDTDAPSDALRAALLDLTADPAVAERLAAIRHELRTMGGTAHTADLIEAAL</sequence>
<dbReference type="AlphaFoldDB" id="A0A7W7SEA8"/>
<dbReference type="EMBL" id="JACHJR010000001">
    <property type="protein sequence ID" value="MBB4948890.1"/>
    <property type="molecule type" value="Genomic_DNA"/>
</dbReference>
<dbReference type="PANTHER" id="PTHR48050:SF13">
    <property type="entry name" value="STEROL 3-BETA-GLUCOSYLTRANSFERASE UGT80A2"/>
    <property type="match status" value="1"/>
</dbReference>
<comment type="caution">
    <text evidence="4">The sequence shown here is derived from an EMBL/GenBank/DDBJ whole genome shotgun (WGS) entry which is preliminary data.</text>
</comment>
<feature type="domain" description="Erythromycin biosynthesis protein CIII-like C-terminal" evidence="3">
    <location>
        <begin position="267"/>
        <end position="381"/>
    </location>
</feature>
<dbReference type="Gene3D" id="3.40.50.2000">
    <property type="entry name" value="Glycogen Phosphorylase B"/>
    <property type="match status" value="2"/>
</dbReference>
<accession>A0A7W7SEA8</accession>
<evidence type="ECO:0000313" key="5">
    <source>
        <dbReference type="Proteomes" id="UP000573327"/>
    </source>
</evidence>
<gene>
    <name evidence="4" type="ORF">F4556_004425</name>
</gene>
<dbReference type="InterPro" id="IPR050426">
    <property type="entry name" value="Glycosyltransferase_28"/>
</dbReference>